<evidence type="ECO:0000256" key="1">
    <source>
        <dbReference type="ARBA" id="ARBA00004251"/>
    </source>
</evidence>
<dbReference type="InterPro" id="IPR019825">
    <property type="entry name" value="Lectin_legB_Mn/Ca_BS"/>
</dbReference>
<dbReference type="PANTHER" id="PTHR32401">
    <property type="entry name" value="CONCANAVALIN A-LIKE LECTIN FAMILY PROTEIN"/>
    <property type="match status" value="1"/>
</dbReference>
<comment type="caution">
    <text evidence="7">The sequence shown here is derived from an EMBL/GenBank/DDBJ whole genome shotgun (WGS) entry which is preliminary data.</text>
</comment>
<comment type="subcellular location">
    <subcellularLocation>
        <location evidence="1">Cell membrane</location>
        <topology evidence="1">Single-pass type I membrane protein</topology>
    </subcellularLocation>
</comment>
<dbReference type="Proteomes" id="UP001202328">
    <property type="component" value="Unassembled WGS sequence"/>
</dbReference>
<evidence type="ECO:0000256" key="5">
    <source>
        <dbReference type="SAM" id="SignalP"/>
    </source>
</evidence>
<organism evidence="7 8">
    <name type="scientific">Papaver atlanticum</name>
    <dbReference type="NCBI Taxonomy" id="357466"/>
    <lineage>
        <taxon>Eukaryota</taxon>
        <taxon>Viridiplantae</taxon>
        <taxon>Streptophyta</taxon>
        <taxon>Embryophyta</taxon>
        <taxon>Tracheophyta</taxon>
        <taxon>Spermatophyta</taxon>
        <taxon>Magnoliopsida</taxon>
        <taxon>Ranunculales</taxon>
        <taxon>Papaveraceae</taxon>
        <taxon>Papaveroideae</taxon>
        <taxon>Papaver</taxon>
    </lineage>
</organism>
<evidence type="ECO:0000256" key="4">
    <source>
        <dbReference type="ARBA" id="ARBA00022734"/>
    </source>
</evidence>
<dbReference type="AlphaFoldDB" id="A0AAD4XVA4"/>
<proteinExistence type="inferred from homology"/>
<dbReference type="FunFam" id="2.60.120.200:FF:000112">
    <property type="entry name" value="L-type lectin-domain containing receptor kinase V.9"/>
    <property type="match status" value="1"/>
</dbReference>
<feature type="signal peptide" evidence="5">
    <location>
        <begin position="1"/>
        <end position="21"/>
    </location>
</feature>
<keyword evidence="3" id="KW-0472">Membrane</keyword>
<accession>A0AAD4XVA4</accession>
<gene>
    <name evidence="7" type="ORF">MKW98_005097</name>
</gene>
<dbReference type="CDD" id="cd06899">
    <property type="entry name" value="lectin_legume_LecRK_Arcelin_ConA"/>
    <property type="match status" value="1"/>
</dbReference>
<keyword evidence="3" id="KW-1003">Cell membrane</keyword>
<dbReference type="InterPro" id="IPR050258">
    <property type="entry name" value="Leguminous_Lectin"/>
</dbReference>
<dbReference type="Pfam" id="PF00139">
    <property type="entry name" value="Lectin_legB"/>
    <property type="match status" value="1"/>
</dbReference>
<dbReference type="GO" id="GO:0005886">
    <property type="term" value="C:plasma membrane"/>
    <property type="evidence" value="ECO:0007669"/>
    <property type="project" value="UniProtKB-SubCell"/>
</dbReference>
<keyword evidence="8" id="KW-1185">Reference proteome</keyword>
<evidence type="ECO:0000259" key="6">
    <source>
        <dbReference type="Pfam" id="PF00139"/>
    </source>
</evidence>
<dbReference type="InterPro" id="IPR013320">
    <property type="entry name" value="ConA-like_dom_sf"/>
</dbReference>
<dbReference type="PROSITE" id="PS00307">
    <property type="entry name" value="LECTIN_LEGUME_BETA"/>
    <property type="match status" value="1"/>
</dbReference>
<dbReference type="GO" id="GO:0030246">
    <property type="term" value="F:carbohydrate binding"/>
    <property type="evidence" value="ECO:0007669"/>
    <property type="project" value="UniProtKB-KW"/>
</dbReference>
<keyword evidence="4" id="KW-0430">Lectin</keyword>
<sequence>MLLIKKLAMVVVLVMLPIVDSSLEEKHIGRSDKYDGFIYNGFKDASSDFSFGNSVADITSTGLLRITNSFDGAYQMGFAFYSHPLRFKNVKQNSSSTISSEGNNTSTSVSVFSFSSSFIFSIVPESPGLPGLGMGFVIARKLPGLGPKASDLHGMFNSTQDREPTTHTLAVELDTLYNKDFDDIDGDHVGIDLNNLTSVTSKPSGYYTDQNGSYRNLSLISGDPIRVWIEYDGVSKNLSVTLAPLTMPKPVTPLLSYNLDLSDILLDSMYVGFSASTSLVQTSHYILGWSVMINNGTALPINLSQLPELPSKEQKSKVPRS</sequence>
<dbReference type="EMBL" id="JAJJMB010002088">
    <property type="protein sequence ID" value="KAI3952870.1"/>
    <property type="molecule type" value="Genomic_DNA"/>
</dbReference>
<evidence type="ECO:0000256" key="2">
    <source>
        <dbReference type="ARBA" id="ARBA00007606"/>
    </source>
</evidence>
<evidence type="ECO:0000256" key="3">
    <source>
        <dbReference type="ARBA" id="ARBA00022475"/>
    </source>
</evidence>
<feature type="chain" id="PRO_5042277292" description="Legume lectin domain-containing protein" evidence="5">
    <location>
        <begin position="22"/>
        <end position="321"/>
    </location>
</feature>
<dbReference type="InterPro" id="IPR001220">
    <property type="entry name" value="Legume_lectin_dom"/>
</dbReference>
<evidence type="ECO:0000313" key="8">
    <source>
        <dbReference type="Proteomes" id="UP001202328"/>
    </source>
</evidence>
<keyword evidence="5" id="KW-0732">Signal</keyword>
<feature type="domain" description="Legume lectin" evidence="6">
    <location>
        <begin position="37"/>
        <end position="306"/>
    </location>
</feature>
<dbReference type="SUPFAM" id="SSF49899">
    <property type="entry name" value="Concanavalin A-like lectins/glucanases"/>
    <property type="match status" value="1"/>
</dbReference>
<dbReference type="PANTHER" id="PTHR32401:SF50">
    <property type="entry name" value="OS07G0133000 PROTEIN"/>
    <property type="match status" value="1"/>
</dbReference>
<name>A0AAD4XVA4_9MAGN</name>
<evidence type="ECO:0000313" key="7">
    <source>
        <dbReference type="EMBL" id="KAI3952870.1"/>
    </source>
</evidence>
<reference evidence="7" key="1">
    <citation type="submission" date="2022-04" db="EMBL/GenBank/DDBJ databases">
        <title>A functionally conserved STORR gene fusion in Papaver species that diverged 16.8 million years ago.</title>
        <authorList>
            <person name="Catania T."/>
        </authorList>
    </citation>
    <scope>NUCLEOTIDE SEQUENCE</scope>
    <source>
        <strain evidence="7">S-188037</strain>
    </source>
</reference>
<dbReference type="Gene3D" id="2.60.120.200">
    <property type="match status" value="1"/>
</dbReference>
<comment type="similarity">
    <text evidence="2">Belongs to the leguminous lectin family.</text>
</comment>
<protein>
    <recommendedName>
        <fullName evidence="6">Legume lectin domain-containing protein</fullName>
    </recommendedName>
</protein>